<reference evidence="1 2" key="1">
    <citation type="submission" date="2020-08" db="EMBL/GenBank/DDBJ databases">
        <title>Genomic Encyclopedia of Type Strains, Phase IV (KMG-IV): sequencing the most valuable type-strain genomes for metagenomic binning, comparative biology and taxonomic classification.</title>
        <authorList>
            <person name="Goeker M."/>
        </authorList>
    </citation>
    <scope>NUCLEOTIDE SEQUENCE [LARGE SCALE GENOMIC DNA]</scope>
    <source>
        <strain evidence="1 2">DSM 22368</strain>
    </source>
</reference>
<dbReference type="Pfam" id="PF20549">
    <property type="entry name" value="DUF6763"/>
    <property type="match status" value="1"/>
</dbReference>
<dbReference type="EMBL" id="JACHHT010000002">
    <property type="protein sequence ID" value="MBB6521731.1"/>
    <property type="molecule type" value="Genomic_DNA"/>
</dbReference>
<name>A0A7X0MVI0_9GAMM</name>
<accession>A0A7X0MVI0</accession>
<sequence length="105" mass="11364">MANQLPIIGDWYNDLALGQIFEVVAIDEHAATIEIQYADGGLGEYDMDSWQQLTIGPAEAPEDAAAGYEMSQEDSYVGDEVLVPMDGGNPLASIEPESFTGFDDF</sequence>
<dbReference type="AlphaFoldDB" id="A0A7X0MVI0"/>
<comment type="caution">
    <text evidence="1">The sequence shown here is derived from an EMBL/GenBank/DDBJ whole genome shotgun (WGS) entry which is preliminary data.</text>
</comment>
<dbReference type="RefSeq" id="WP_166844641.1">
    <property type="nucleotide sequence ID" value="NZ_JAAONY010000002.1"/>
</dbReference>
<protein>
    <submittedName>
        <fullName evidence="1">Uncharacterized protein</fullName>
    </submittedName>
</protein>
<keyword evidence="2" id="KW-1185">Reference proteome</keyword>
<dbReference type="Proteomes" id="UP000528457">
    <property type="component" value="Unassembled WGS sequence"/>
</dbReference>
<gene>
    <name evidence="1" type="ORF">HNR48_002016</name>
</gene>
<evidence type="ECO:0000313" key="2">
    <source>
        <dbReference type="Proteomes" id="UP000528457"/>
    </source>
</evidence>
<proteinExistence type="predicted"/>
<dbReference type="InterPro" id="IPR046651">
    <property type="entry name" value="DUF6763"/>
</dbReference>
<dbReference type="InParanoid" id="A0A7X0MVI0"/>
<evidence type="ECO:0000313" key="1">
    <source>
        <dbReference type="EMBL" id="MBB6521731.1"/>
    </source>
</evidence>
<organism evidence="1 2">
    <name type="scientific">Pseudoteredinibacter isoporae</name>
    <dbReference type="NCBI Taxonomy" id="570281"/>
    <lineage>
        <taxon>Bacteria</taxon>
        <taxon>Pseudomonadati</taxon>
        <taxon>Pseudomonadota</taxon>
        <taxon>Gammaproteobacteria</taxon>
        <taxon>Cellvibrionales</taxon>
        <taxon>Cellvibrionaceae</taxon>
        <taxon>Pseudoteredinibacter</taxon>
    </lineage>
</organism>